<dbReference type="SMART" id="SM00834">
    <property type="entry name" value="CxxC_CXXC_SSSS"/>
    <property type="match status" value="1"/>
</dbReference>
<dbReference type="AlphaFoldDB" id="A0A4P8L1L4"/>
<dbReference type="Pfam" id="PF09723">
    <property type="entry name" value="Zn_ribbon_8"/>
    <property type="match status" value="1"/>
</dbReference>
<organism evidence="2 3">
    <name type="scientific">Desulfoglaeba alkanexedens ALDC</name>
    <dbReference type="NCBI Taxonomy" id="980445"/>
    <lineage>
        <taxon>Bacteria</taxon>
        <taxon>Pseudomonadati</taxon>
        <taxon>Thermodesulfobacteriota</taxon>
        <taxon>Syntrophobacteria</taxon>
        <taxon>Syntrophobacterales</taxon>
        <taxon>Syntrophobacteraceae</taxon>
        <taxon>Desulfoglaeba</taxon>
    </lineage>
</organism>
<evidence type="ECO:0000259" key="1">
    <source>
        <dbReference type="SMART" id="SM00834"/>
    </source>
</evidence>
<sequence>MPIYEFRCVRCGEIQEVLVSNSKSEVKMACKACGGEDLVRVLSRVSYTMGSSGGESPRVTTRTCGPESSCATIDLPGYTR</sequence>
<dbReference type="RefSeq" id="WP_137423736.1">
    <property type="nucleotide sequence ID" value="NZ_CP040098.1"/>
</dbReference>
<dbReference type="KEGG" id="dax:FDQ92_05965"/>
<dbReference type="NCBIfam" id="TIGR02605">
    <property type="entry name" value="CxxC_CxxC_SSSS"/>
    <property type="match status" value="1"/>
</dbReference>
<reference evidence="2 3" key="1">
    <citation type="submission" date="2019-05" db="EMBL/GenBank/DDBJ databases">
        <title>The Complete Genome Sequence of the n-alkane-degrading Desulfoglaeba alkanexedens ALDC reveals multiple alkylsuccinate synthase gene clusters.</title>
        <authorList>
            <person name="Callaghan A.V."/>
            <person name="Davidova I.A."/>
            <person name="Duncan K.E."/>
            <person name="Morris B."/>
            <person name="McInerney M.J."/>
        </authorList>
    </citation>
    <scope>NUCLEOTIDE SEQUENCE [LARGE SCALE GENOMIC DNA]</scope>
    <source>
        <strain evidence="2 3">ALDC</strain>
    </source>
</reference>
<evidence type="ECO:0000313" key="2">
    <source>
        <dbReference type="EMBL" id="QCQ21767.1"/>
    </source>
</evidence>
<dbReference type="OrthoDB" id="9813321at2"/>
<protein>
    <submittedName>
        <fullName evidence="2">Zinc ribbon domain-containing protein</fullName>
    </submittedName>
</protein>
<reference evidence="2 3" key="2">
    <citation type="submission" date="2019-05" db="EMBL/GenBank/DDBJ databases">
        <authorList>
            <person name="Suflita J.M."/>
            <person name="Marks C.R."/>
        </authorList>
    </citation>
    <scope>NUCLEOTIDE SEQUENCE [LARGE SCALE GENOMIC DNA]</scope>
    <source>
        <strain evidence="2 3">ALDC</strain>
    </source>
</reference>
<keyword evidence="3" id="KW-1185">Reference proteome</keyword>
<accession>A0A4P8L1L4</accession>
<evidence type="ECO:0000313" key="3">
    <source>
        <dbReference type="Proteomes" id="UP000298602"/>
    </source>
</evidence>
<gene>
    <name evidence="2" type="ORF">FDQ92_05965</name>
</gene>
<dbReference type="Proteomes" id="UP000298602">
    <property type="component" value="Chromosome"/>
</dbReference>
<dbReference type="EMBL" id="CP040098">
    <property type="protein sequence ID" value="QCQ21767.1"/>
    <property type="molecule type" value="Genomic_DNA"/>
</dbReference>
<proteinExistence type="predicted"/>
<dbReference type="InterPro" id="IPR013429">
    <property type="entry name" value="Regulatory_FmdB_Zinc_ribbon"/>
</dbReference>
<feature type="domain" description="Putative regulatory protein FmdB zinc ribbon" evidence="1">
    <location>
        <begin position="1"/>
        <end position="43"/>
    </location>
</feature>
<name>A0A4P8L1L4_9BACT</name>